<evidence type="ECO:0000313" key="1">
    <source>
        <dbReference type="EMBL" id="KAF2709073.1"/>
    </source>
</evidence>
<dbReference type="EMBL" id="MU005771">
    <property type="protein sequence ID" value="KAF2709073.1"/>
    <property type="molecule type" value="Genomic_DNA"/>
</dbReference>
<dbReference type="SUPFAM" id="SSF52047">
    <property type="entry name" value="RNI-like"/>
    <property type="match status" value="1"/>
</dbReference>
<dbReference type="Proteomes" id="UP000799428">
    <property type="component" value="Unassembled WGS sequence"/>
</dbReference>
<dbReference type="InterPro" id="IPR001611">
    <property type="entry name" value="Leu-rich_rpt"/>
</dbReference>
<accession>A0A6G1K8X7</accession>
<keyword evidence="2" id="KW-1185">Reference proteome</keyword>
<dbReference type="InterPro" id="IPR045203">
    <property type="entry name" value="RanGAP1/2"/>
</dbReference>
<gene>
    <name evidence="1" type="ORF">K504DRAFT_477428</name>
</gene>
<evidence type="ECO:0000313" key="2">
    <source>
        <dbReference type="Proteomes" id="UP000799428"/>
    </source>
</evidence>
<dbReference type="SMART" id="SM00368">
    <property type="entry name" value="LRR_RI"/>
    <property type="match status" value="6"/>
</dbReference>
<dbReference type="PANTHER" id="PTHR46761:SF2">
    <property type="entry name" value="RAN GTPASE-ACTIVATING PROTEIN 1"/>
    <property type="match status" value="1"/>
</dbReference>
<organism evidence="1 2">
    <name type="scientific">Pleomassaria siparia CBS 279.74</name>
    <dbReference type="NCBI Taxonomy" id="1314801"/>
    <lineage>
        <taxon>Eukaryota</taxon>
        <taxon>Fungi</taxon>
        <taxon>Dikarya</taxon>
        <taxon>Ascomycota</taxon>
        <taxon>Pezizomycotina</taxon>
        <taxon>Dothideomycetes</taxon>
        <taxon>Pleosporomycetidae</taxon>
        <taxon>Pleosporales</taxon>
        <taxon>Pleomassariaceae</taxon>
        <taxon>Pleomassaria</taxon>
    </lineage>
</organism>
<proteinExistence type="predicted"/>
<dbReference type="Gene3D" id="3.80.10.10">
    <property type="entry name" value="Ribonuclease Inhibitor"/>
    <property type="match status" value="2"/>
</dbReference>
<protein>
    <submittedName>
        <fullName evidence="1">RNI-like protein</fullName>
    </submittedName>
</protein>
<dbReference type="Pfam" id="PF13516">
    <property type="entry name" value="LRR_6"/>
    <property type="match status" value="3"/>
</dbReference>
<sequence length="609" mass="67199">MASSTLISNLIVVAPYDDSSFDGQLPVSVSVDESIMNAPRRKAANPIIAALASQIAQILYPTPDNSLGSVIKYDKDIVKLRRYVLQQRKRAIELATKRNDDTNWAKRIIEQGRWDPVADPLSLSGTPSLPMPVKIAEHETLAPFFEHIQLGGTQDIASTTRATQDAIEVEEPYYGTKTLEFEKGVLYSDRRMDLCKMVLGPLNIGDLLESLKTNTFITHFLLGNNIIGPHGAKVIAEFLQMYPNRMDTWYLAGNCIDAPSFRILVDEWVKSTSVTNVWLKRNPLGPTSVADVYRLITKTPNLRTLDLDQTELGDVGVAELFNKLAAHETTLSIRNIYLNGVGIGVKASAAIANYLATLHCALHSLYITNNPMGSDGVVALAKGLKQNKSLARLTIASVGMGDDGAIALCDALNDHPRISALDIGQSFATPDLGMRYNYITDRSTFAVHNLITSTSLTYLNLGQCAMSNTGLNEVLDAIHSSPSFLFFVGKTIWPQSRAVGAVHAGQEHVRLNKLLHSHLLANVQRVYGANITYGEFMEDEKRWLINDKTDVRKIDSVYRNRDAGLARRGLKKLDKLWEEGDETLKEVMKGAVGPTCSMRKHRPQKVAAL</sequence>
<dbReference type="OrthoDB" id="333024at2759"/>
<name>A0A6G1K8X7_9PLEO</name>
<dbReference type="PANTHER" id="PTHR46761">
    <property type="entry name" value="RAN GTPASE-ACTIVATING PROTEIN 1"/>
    <property type="match status" value="1"/>
</dbReference>
<dbReference type="AlphaFoldDB" id="A0A6G1K8X7"/>
<reference evidence="1" key="1">
    <citation type="journal article" date="2020" name="Stud. Mycol.">
        <title>101 Dothideomycetes genomes: a test case for predicting lifestyles and emergence of pathogens.</title>
        <authorList>
            <person name="Haridas S."/>
            <person name="Albert R."/>
            <person name="Binder M."/>
            <person name="Bloem J."/>
            <person name="Labutti K."/>
            <person name="Salamov A."/>
            <person name="Andreopoulos B."/>
            <person name="Baker S."/>
            <person name="Barry K."/>
            <person name="Bills G."/>
            <person name="Bluhm B."/>
            <person name="Cannon C."/>
            <person name="Castanera R."/>
            <person name="Culley D."/>
            <person name="Daum C."/>
            <person name="Ezra D."/>
            <person name="Gonzalez J."/>
            <person name="Henrissat B."/>
            <person name="Kuo A."/>
            <person name="Liang C."/>
            <person name="Lipzen A."/>
            <person name="Lutzoni F."/>
            <person name="Magnuson J."/>
            <person name="Mondo S."/>
            <person name="Nolan M."/>
            <person name="Ohm R."/>
            <person name="Pangilinan J."/>
            <person name="Park H.-J."/>
            <person name="Ramirez L."/>
            <person name="Alfaro M."/>
            <person name="Sun H."/>
            <person name="Tritt A."/>
            <person name="Yoshinaga Y."/>
            <person name="Zwiers L.-H."/>
            <person name="Turgeon B."/>
            <person name="Goodwin S."/>
            <person name="Spatafora J."/>
            <person name="Crous P."/>
            <person name="Grigoriev I."/>
        </authorList>
    </citation>
    <scope>NUCLEOTIDE SEQUENCE</scope>
    <source>
        <strain evidence="1">CBS 279.74</strain>
    </source>
</reference>
<dbReference type="InterPro" id="IPR032675">
    <property type="entry name" value="LRR_dom_sf"/>
</dbReference>
<dbReference type="GO" id="GO:0005096">
    <property type="term" value="F:GTPase activator activity"/>
    <property type="evidence" value="ECO:0007669"/>
    <property type="project" value="InterPro"/>
</dbReference>